<keyword evidence="8 11" id="KW-1133">Transmembrane helix</keyword>
<dbReference type="Gene3D" id="3.30.565.10">
    <property type="entry name" value="Histidine kinase-like ATPase, C-terminal domain"/>
    <property type="match status" value="1"/>
</dbReference>
<dbReference type="Gene3D" id="6.10.340.10">
    <property type="match status" value="1"/>
</dbReference>
<keyword evidence="9" id="KW-0902">Two-component regulatory system</keyword>
<keyword evidence="15" id="KW-1185">Reference proteome</keyword>
<evidence type="ECO:0000256" key="10">
    <source>
        <dbReference type="ARBA" id="ARBA00023136"/>
    </source>
</evidence>
<comment type="caution">
    <text evidence="14">The sequence shown here is derived from an EMBL/GenBank/DDBJ whole genome shotgun (WGS) entry which is preliminary data.</text>
</comment>
<dbReference type="InterPro" id="IPR036890">
    <property type="entry name" value="HATPase_C_sf"/>
</dbReference>
<keyword evidence="10 11" id="KW-0472">Membrane</keyword>
<dbReference type="Proteomes" id="UP001500618">
    <property type="component" value="Unassembled WGS sequence"/>
</dbReference>
<dbReference type="InterPro" id="IPR004358">
    <property type="entry name" value="Sig_transdc_His_kin-like_C"/>
</dbReference>
<gene>
    <name evidence="14" type="ORF">GCM10009765_76830</name>
</gene>
<reference evidence="14 15" key="1">
    <citation type="journal article" date="2019" name="Int. J. Syst. Evol. Microbiol.">
        <title>The Global Catalogue of Microorganisms (GCM) 10K type strain sequencing project: providing services to taxonomists for standard genome sequencing and annotation.</title>
        <authorList>
            <consortium name="The Broad Institute Genomics Platform"/>
            <consortium name="The Broad Institute Genome Sequencing Center for Infectious Disease"/>
            <person name="Wu L."/>
            <person name="Ma J."/>
        </authorList>
    </citation>
    <scope>NUCLEOTIDE SEQUENCE [LARGE SCALE GENOMIC DNA]</scope>
    <source>
        <strain evidence="14 15">JCM 14718</strain>
    </source>
</reference>
<dbReference type="Gene3D" id="1.10.287.130">
    <property type="match status" value="1"/>
</dbReference>
<evidence type="ECO:0000256" key="5">
    <source>
        <dbReference type="ARBA" id="ARBA00022679"/>
    </source>
</evidence>
<evidence type="ECO:0000259" key="13">
    <source>
        <dbReference type="PROSITE" id="PS50885"/>
    </source>
</evidence>
<accession>A0ABN2J2X5</accession>
<name>A0ABN2J2X5_9ACTN</name>
<organism evidence="14 15">
    <name type="scientific">Fodinicola feengrottensis</name>
    <dbReference type="NCBI Taxonomy" id="435914"/>
    <lineage>
        <taxon>Bacteria</taxon>
        <taxon>Bacillati</taxon>
        <taxon>Actinomycetota</taxon>
        <taxon>Actinomycetes</taxon>
        <taxon>Mycobacteriales</taxon>
        <taxon>Fodinicola</taxon>
    </lineage>
</organism>
<feature type="transmembrane region" description="Helical" evidence="11">
    <location>
        <begin position="7"/>
        <end position="32"/>
    </location>
</feature>
<dbReference type="CDD" id="cd06225">
    <property type="entry name" value="HAMP"/>
    <property type="match status" value="1"/>
</dbReference>
<feature type="domain" description="Histidine kinase" evidence="12">
    <location>
        <begin position="233"/>
        <end position="425"/>
    </location>
</feature>
<evidence type="ECO:0000256" key="4">
    <source>
        <dbReference type="ARBA" id="ARBA00022553"/>
    </source>
</evidence>
<dbReference type="PANTHER" id="PTHR45436">
    <property type="entry name" value="SENSOR HISTIDINE KINASE YKOH"/>
    <property type="match status" value="1"/>
</dbReference>
<dbReference type="Pfam" id="PF00512">
    <property type="entry name" value="HisKA"/>
    <property type="match status" value="1"/>
</dbReference>
<dbReference type="RefSeq" id="WP_163568707.1">
    <property type="nucleotide sequence ID" value="NZ_BAAANY010000041.1"/>
</dbReference>
<evidence type="ECO:0000256" key="2">
    <source>
        <dbReference type="ARBA" id="ARBA00004236"/>
    </source>
</evidence>
<dbReference type="InterPro" id="IPR050428">
    <property type="entry name" value="TCS_sensor_his_kinase"/>
</dbReference>
<dbReference type="SUPFAM" id="SSF47384">
    <property type="entry name" value="Homodimeric domain of signal transducing histidine kinase"/>
    <property type="match status" value="1"/>
</dbReference>
<evidence type="ECO:0000256" key="1">
    <source>
        <dbReference type="ARBA" id="ARBA00000085"/>
    </source>
</evidence>
<evidence type="ECO:0000256" key="11">
    <source>
        <dbReference type="SAM" id="Phobius"/>
    </source>
</evidence>
<comment type="catalytic activity">
    <reaction evidence="1">
        <text>ATP + protein L-histidine = ADP + protein N-phospho-L-histidine.</text>
        <dbReference type="EC" id="2.7.13.3"/>
    </reaction>
</comment>
<dbReference type="InterPro" id="IPR003594">
    <property type="entry name" value="HATPase_dom"/>
</dbReference>
<dbReference type="PANTHER" id="PTHR45436:SF5">
    <property type="entry name" value="SENSOR HISTIDINE KINASE TRCS"/>
    <property type="match status" value="1"/>
</dbReference>
<dbReference type="InterPro" id="IPR036097">
    <property type="entry name" value="HisK_dim/P_sf"/>
</dbReference>
<keyword evidence="6 11" id="KW-0812">Transmembrane</keyword>
<sequence length="436" mass="45112">MRRRVQHVAVVAALIAVTVFGLPLGAAVYRLFVDEERSELTRIAGSSVGQVAADPGWRTDPAALARIRLPAVEGDTTISLYTGDARLVAGPASAVADQLLPAALAGQTVDTETATHVTVAMAVPNAARTAAVVIVTSSKDNATTRTAWTWAAMVGLALLALAAVTIVARRQAGRIAAPLDRLARSAHALGEGDFSVRSAHSGMAEIDMVATALNSTAGRLGDLLRRERSFSANASHQLRTPLTGLRLLLESALDDPHPVAVGRALDTIDRLERTIDELLDLARHGDAQGALLDIDALLEDLRDARVGALTVTGRALLVGRDQDLPPVLGSIGAVRQAVAVLVDNATVHGTGTIVVRARDAGSAVAIDVRDDGPGPAVETALFGGPGGERLGLRLARDLVEADGGRLTLSRPGPGPVFTILLPAADVHPTFSDGGLA</sequence>
<dbReference type="GO" id="GO:0016301">
    <property type="term" value="F:kinase activity"/>
    <property type="evidence" value="ECO:0007669"/>
    <property type="project" value="UniProtKB-KW"/>
</dbReference>
<dbReference type="EC" id="2.7.13.3" evidence="3"/>
<dbReference type="PROSITE" id="PS50109">
    <property type="entry name" value="HIS_KIN"/>
    <property type="match status" value="1"/>
</dbReference>
<dbReference type="Pfam" id="PF02518">
    <property type="entry name" value="HATPase_c"/>
    <property type="match status" value="1"/>
</dbReference>
<evidence type="ECO:0000256" key="6">
    <source>
        <dbReference type="ARBA" id="ARBA00022692"/>
    </source>
</evidence>
<dbReference type="SMART" id="SM00304">
    <property type="entry name" value="HAMP"/>
    <property type="match status" value="1"/>
</dbReference>
<feature type="domain" description="HAMP" evidence="13">
    <location>
        <begin position="173"/>
        <end position="225"/>
    </location>
</feature>
<evidence type="ECO:0000256" key="3">
    <source>
        <dbReference type="ARBA" id="ARBA00012438"/>
    </source>
</evidence>
<keyword evidence="7 14" id="KW-0418">Kinase</keyword>
<dbReference type="InterPro" id="IPR003660">
    <property type="entry name" value="HAMP_dom"/>
</dbReference>
<feature type="transmembrane region" description="Helical" evidence="11">
    <location>
        <begin position="147"/>
        <end position="168"/>
    </location>
</feature>
<dbReference type="Pfam" id="PF00672">
    <property type="entry name" value="HAMP"/>
    <property type="match status" value="1"/>
</dbReference>
<evidence type="ECO:0000313" key="15">
    <source>
        <dbReference type="Proteomes" id="UP001500618"/>
    </source>
</evidence>
<keyword evidence="5" id="KW-0808">Transferase</keyword>
<dbReference type="SUPFAM" id="SSF55874">
    <property type="entry name" value="ATPase domain of HSP90 chaperone/DNA topoisomerase II/histidine kinase"/>
    <property type="match status" value="1"/>
</dbReference>
<dbReference type="PRINTS" id="PR00344">
    <property type="entry name" value="BCTRLSENSOR"/>
</dbReference>
<keyword evidence="4" id="KW-0597">Phosphoprotein</keyword>
<dbReference type="SUPFAM" id="SSF158472">
    <property type="entry name" value="HAMP domain-like"/>
    <property type="match status" value="1"/>
</dbReference>
<dbReference type="PROSITE" id="PS50885">
    <property type="entry name" value="HAMP"/>
    <property type="match status" value="1"/>
</dbReference>
<comment type="subcellular location">
    <subcellularLocation>
        <location evidence="2">Cell membrane</location>
    </subcellularLocation>
</comment>
<proteinExistence type="predicted"/>
<dbReference type="SMART" id="SM00387">
    <property type="entry name" value="HATPase_c"/>
    <property type="match status" value="1"/>
</dbReference>
<evidence type="ECO:0000256" key="8">
    <source>
        <dbReference type="ARBA" id="ARBA00022989"/>
    </source>
</evidence>
<evidence type="ECO:0000256" key="9">
    <source>
        <dbReference type="ARBA" id="ARBA00023012"/>
    </source>
</evidence>
<evidence type="ECO:0000313" key="14">
    <source>
        <dbReference type="EMBL" id="GAA1716865.1"/>
    </source>
</evidence>
<evidence type="ECO:0000256" key="7">
    <source>
        <dbReference type="ARBA" id="ARBA00022777"/>
    </source>
</evidence>
<dbReference type="EMBL" id="BAAANY010000041">
    <property type="protein sequence ID" value="GAA1716865.1"/>
    <property type="molecule type" value="Genomic_DNA"/>
</dbReference>
<dbReference type="CDD" id="cd00082">
    <property type="entry name" value="HisKA"/>
    <property type="match status" value="1"/>
</dbReference>
<evidence type="ECO:0000259" key="12">
    <source>
        <dbReference type="PROSITE" id="PS50109"/>
    </source>
</evidence>
<protein>
    <recommendedName>
        <fullName evidence="3">histidine kinase</fullName>
        <ecNumber evidence="3">2.7.13.3</ecNumber>
    </recommendedName>
</protein>
<dbReference type="InterPro" id="IPR003661">
    <property type="entry name" value="HisK_dim/P_dom"/>
</dbReference>
<dbReference type="InterPro" id="IPR005467">
    <property type="entry name" value="His_kinase_dom"/>
</dbReference>
<dbReference type="SMART" id="SM00388">
    <property type="entry name" value="HisKA"/>
    <property type="match status" value="1"/>
</dbReference>